<evidence type="ECO:0000259" key="4">
    <source>
        <dbReference type="PROSITE" id="PS50882"/>
    </source>
</evidence>
<dbReference type="CDD" id="cd21134">
    <property type="entry name" value="YTH"/>
    <property type="match status" value="1"/>
</dbReference>
<dbReference type="InParanoid" id="A0A0C2ZQF2"/>
<feature type="compositionally biased region" description="Basic and acidic residues" evidence="2">
    <location>
        <begin position="568"/>
        <end position="585"/>
    </location>
</feature>
<evidence type="ECO:0000313" key="6">
    <source>
        <dbReference type="Proteomes" id="UP000053989"/>
    </source>
</evidence>
<feature type="compositionally biased region" description="Polar residues" evidence="2">
    <location>
        <begin position="719"/>
        <end position="753"/>
    </location>
</feature>
<name>A0A0C2ZQF2_9AGAM</name>
<dbReference type="Pfam" id="PF25701">
    <property type="entry name" value="RRM_YTH1"/>
    <property type="match status" value="1"/>
</dbReference>
<dbReference type="PROSITE" id="PS50882">
    <property type="entry name" value="YTH"/>
    <property type="match status" value="2"/>
</dbReference>
<dbReference type="InterPro" id="IPR012677">
    <property type="entry name" value="Nucleotide-bd_a/b_plait_sf"/>
</dbReference>
<dbReference type="AlphaFoldDB" id="A0A0C2ZQF2"/>
<dbReference type="GO" id="GO:0003729">
    <property type="term" value="F:mRNA binding"/>
    <property type="evidence" value="ECO:0007669"/>
    <property type="project" value="TreeGrafter"/>
</dbReference>
<dbReference type="GO" id="GO:1990247">
    <property type="term" value="F:N6-methyladenosine-containing RNA reader activity"/>
    <property type="evidence" value="ECO:0007669"/>
    <property type="project" value="TreeGrafter"/>
</dbReference>
<organism evidence="5 6">
    <name type="scientific">Scleroderma citrinum Foug A</name>
    <dbReference type="NCBI Taxonomy" id="1036808"/>
    <lineage>
        <taxon>Eukaryota</taxon>
        <taxon>Fungi</taxon>
        <taxon>Dikarya</taxon>
        <taxon>Basidiomycota</taxon>
        <taxon>Agaricomycotina</taxon>
        <taxon>Agaricomycetes</taxon>
        <taxon>Agaricomycetidae</taxon>
        <taxon>Boletales</taxon>
        <taxon>Sclerodermatineae</taxon>
        <taxon>Sclerodermataceae</taxon>
        <taxon>Scleroderma</taxon>
    </lineage>
</organism>
<reference evidence="5 6" key="1">
    <citation type="submission" date="2014-04" db="EMBL/GenBank/DDBJ databases">
        <authorList>
            <consortium name="DOE Joint Genome Institute"/>
            <person name="Kuo A."/>
            <person name="Kohler A."/>
            <person name="Nagy L.G."/>
            <person name="Floudas D."/>
            <person name="Copeland A."/>
            <person name="Barry K.W."/>
            <person name="Cichocki N."/>
            <person name="Veneault-Fourrey C."/>
            <person name="LaButti K."/>
            <person name="Lindquist E.A."/>
            <person name="Lipzen A."/>
            <person name="Lundell T."/>
            <person name="Morin E."/>
            <person name="Murat C."/>
            <person name="Sun H."/>
            <person name="Tunlid A."/>
            <person name="Henrissat B."/>
            <person name="Grigoriev I.V."/>
            <person name="Hibbett D.S."/>
            <person name="Martin F."/>
            <person name="Nordberg H.P."/>
            <person name="Cantor M.N."/>
            <person name="Hua S.X."/>
        </authorList>
    </citation>
    <scope>NUCLEOTIDE SEQUENCE [LARGE SCALE GENOMIC DNA]</scope>
    <source>
        <strain evidence="5 6">Foug A</strain>
    </source>
</reference>
<dbReference type="InterPro" id="IPR000504">
    <property type="entry name" value="RRM_dom"/>
</dbReference>
<feature type="compositionally biased region" description="Low complexity" evidence="2">
    <location>
        <begin position="103"/>
        <end position="127"/>
    </location>
</feature>
<dbReference type="OrthoDB" id="6103986at2759"/>
<feature type="region of interest" description="Disordered" evidence="2">
    <location>
        <begin position="869"/>
        <end position="893"/>
    </location>
</feature>
<feature type="domain" description="YTH" evidence="4">
    <location>
        <begin position="826"/>
        <end position="966"/>
    </location>
</feature>
<dbReference type="CDD" id="cd00590">
    <property type="entry name" value="RRM_SF"/>
    <property type="match status" value="1"/>
</dbReference>
<dbReference type="SUPFAM" id="SSF54928">
    <property type="entry name" value="RNA-binding domain, RBD"/>
    <property type="match status" value="1"/>
</dbReference>
<evidence type="ECO:0000256" key="1">
    <source>
        <dbReference type="PROSITE-ProRule" id="PRU00176"/>
    </source>
</evidence>
<feature type="region of interest" description="Disordered" evidence="2">
    <location>
        <begin position="1"/>
        <end position="246"/>
    </location>
</feature>
<dbReference type="InterPro" id="IPR057720">
    <property type="entry name" value="RRM_YTH1"/>
</dbReference>
<feature type="compositionally biased region" description="Polar residues" evidence="2">
    <location>
        <begin position="979"/>
        <end position="992"/>
    </location>
</feature>
<feature type="region of interest" description="Disordered" evidence="2">
    <location>
        <begin position="339"/>
        <end position="458"/>
    </location>
</feature>
<keyword evidence="1" id="KW-0694">RNA-binding</keyword>
<feature type="compositionally biased region" description="Polar residues" evidence="2">
    <location>
        <begin position="72"/>
        <end position="84"/>
    </location>
</feature>
<dbReference type="Proteomes" id="UP000053989">
    <property type="component" value="Unassembled WGS sequence"/>
</dbReference>
<dbReference type="InterPro" id="IPR045168">
    <property type="entry name" value="YTH_prot"/>
</dbReference>
<accession>A0A0C2ZQF2</accession>
<feature type="domain" description="YTH" evidence="4">
    <location>
        <begin position="647"/>
        <end position="800"/>
    </location>
</feature>
<feature type="compositionally biased region" description="Polar residues" evidence="2">
    <location>
        <begin position="368"/>
        <end position="384"/>
    </location>
</feature>
<dbReference type="PANTHER" id="PTHR12357:SF3">
    <property type="entry name" value="YTH DOMAIN-CONTAINING PROTEIN 1"/>
    <property type="match status" value="1"/>
</dbReference>
<dbReference type="HOGENOM" id="CLU_011694_1_0_1"/>
<dbReference type="Gene3D" id="3.10.590.10">
    <property type="entry name" value="ph1033 like domains"/>
    <property type="match status" value="2"/>
</dbReference>
<sequence length="1012" mass="110065">MAVIEDAQHLHHEVTPTQSPSQRLSTISSNPSAGTVRDGSSGNSAQTETGFYDTYLPSSSSLDFPPHPSQAFPPSSYFSMSSDGRLSDKSDPRSHSAYPPGMSRRSSQQQQQSQSSISSPSSRVQPQLPMQPTLVPPYFASSPACGVPNQTQPQQEATSTSVDQNTSAPLSRGTAGTSSLFTGSPPPAQSYPSPSPYSPQAGYSGPFAVPSQPPHPFQNPPHQSYSYSYHVHPGLPPDSGQYQQGNGYVPIVQHHLQPYYRHPSASDGASYPPPPHASISPQSVAGTLGPSHTPTYPPQPYQPLHYGSSSRPFAYPQHFQPGPYQWYYVPGSPAAPFNEGMQMQFPPHHPMTYPPNQQMEGRSGPPSGRQSQVSPLQGSSSVSAPLQGRKPILHQSAPQPSKSPVPAPSAPSVTPASQSTITGGEKSSPPPSTVPTRTHTERPVVRRSYHPNPPANRSEWVMWVGNVPGDTTHDELWRFLKRPASPEPGKEDTAVKANGVTSIFLISRSNCAFVNFETEDHLQNAIGRFNGQQLRPNDRRCPRLLCRARRREDDLRAGVGGQRGMGVHTEHVRKQRYQEREKAGEARFSAGDGSRASEGSFRSLAPPALPLSSDEEVAKASSPTVKAQSVSSYASTTSSFLNRYFPKRFFILKSLTQFDLDLSAERELWATQKHNEMILDQAYRTSKEVILIFSVNKSGEFYGYARMASRILRGESSVSWASRTDDSPSSILSVSPQGRKQSRTAEGSPQSPVAPTCSREGPLTYFTPSRHRFVEESPMPISSSERDLIGAGSPITHVQSYQDRQSAPARLGPSPPREFSFDLATPRFSLGGGDGMRPAAPIISKASAAANIPARDIVLDRNAPVRAVRNAGDPKAGKSPLQPVREEKGEGVDVPEARQAVKQTGLEHPDGGWGETFKVEWLCTQRVPFQRTRHLRNAWNHDREIKVSRDGTELEPGVGQRLIDEWETLAAVTTEGEGSRTQNTGKRSTKSTPAGPLTPVEPSTKGNEHEPS</sequence>
<evidence type="ECO:0008006" key="7">
    <source>
        <dbReference type="Google" id="ProtNLM"/>
    </source>
</evidence>
<dbReference type="STRING" id="1036808.A0A0C2ZQF2"/>
<feature type="region of interest" description="Disordered" evidence="2">
    <location>
        <begin position="557"/>
        <end position="602"/>
    </location>
</feature>
<proteinExistence type="predicted"/>
<protein>
    <recommendedName>
        <fullName evidence="7">YTH domain-containing protein</fullName>
    </recommendedName>
</protein>
<dbReference type="EMBL" id="KN822146">
    <property type="protein sequence ID" value="KIM54837.1"/>
    <property type="molecule type" value="Genomic_DNA"/>
</dbReference>
<dbReference type="Pfam" id="PF04146">
    <property type="entry name" value="YTH"/>
    <property type="match status" value="1"/>
</dbReference>
<feature type="domain" description="RRM" evidence="3">
    <location>
        <begin position="460"/>
        <end position="540"/>
    </location>
</feature>
<keyword evidence="6" id="KW-1185">Reference proteome</keyword>
<feature type="compositionally biased region" description="Low complexity" evidence="2">
    <location>
        <begin position="410"/>
        <end position="420"/>
    </location>
</feature>
<dbReference type="GO" id="GO:0000398">
    <property type="term" value="P:mRNA splicing, via spliceosome"/>
    <property type="evidence" value="ECO:0007669"/>
    <property type="project" value="TreeGrafter"/>
</dbReference>
<feature type="region of interest" description="Disordered" evidence="2">
    <location>
        <begin position="260"/>
        <end position="309"/>
    </location>
</feature>
<dbReference type="InterPro" id="IPR007275">
    <property type="entry name" value="YTH_domain"/>
</dbReference>
<feature type="region of interest" description="Disordered" evidence="2">
    <location>
        <begin position="972"/>
        <end position="1012"/>
    </location>
</feature>
<gene>
    <name evidence="5" type="ORF">SCLCIDRAFT_1221657</name>
</gene>
<feature type="compositionally biased region" description="Pro residues" evidence="2">
    <location>
        <begin position="184"/>
        <end position="197"/>
    </location>
</feature>
<dbReference type="SMART" id="SM00360">
    <property type="entry name" value="RRM"/>
    <property type="match status" value="1"/>
</dbReference>
<dbReference type="GO" id="GO:0000381">
    <property type="term" value="P:regulation of alternative mRNA splicing, via spliceosome"/>
    <property type="evidence" value="ECO:0007669"/>
    <property type="project" value="TreeGrafter"/>
</dbReference>
<evidence type="ECO:0000313" key="5">
    <source>
        <dbReference type="EMBL" id="KIM54837.1"/>
    </source>
</evidence>
<dbReference type="PROSITE" id="PS50102">
    <property type="entry name" value="RRM"/>
    <property type="match status" value="1"/>
</dbReference>
<feature type="compositionally biased region" description="Basic and acidic residues" evidence="2">
    <location>
        <begin position="85"/>
        <end position="94"/>
    </location>
</feature>
<feature type="compositionally biased region" description="Basic and acidic residues" evidence="2">
    <location>
        <begin position="1"/>
        <end position="14"/>
    </location>
</feature>
<dbReference type="GO" id="GO:0005654">
    <property type="term" value="C:nucleoplasm"/>
    <property type="evidence" value="ECO:0007669"/>
    <property type="project" value="TreeGrafter"/>
</dbReference>
<dbReference type="Gene3D" id="3.30.70.330">
    <property type="match status" value="1"/>
</dbReference>
<feature type="region of interest" description="Disordered" evidence="2">
    <location>
        <begin position="719"/>
        <end position="789"/>
    </location>
</feature>
<feature type="compositionally biased region" description="Polar residues" evidence="2">
    <location>
        <begin position="15"/>
        <end position="49"/>
    </location>
</feature>
<evidence type="ECO:0000256" key="2">
    <source>
        <dbReference type="SAM" id="MobiDB-lite"/>
    </source>
</evidence>
<evidence type="ECO:0000259" key="3">
    <source>
        <dbReference type="PROSITE" id="PS50102"/>
    </source>
</evidence>
<dbReference type="InterPro" id="IPR035979">
    <property type="entry name" value="RBD_domain_sf"/>
</dbReference>
<feature type="compositionally biased region" description="Polar residues" evidence="2">
    <location>
        <begin position="148"/>
        <end position="182"/>
    </location>
</feature>
<reference evidence="6" key="2">
    <citation type="submission" date="2015-01" db="EMBL/GenBank/DDBJ databases">
        <title>Evolutionary Origins and Diversification of the Mycorrhizal Mutualists.</title>
        <authorList>
            <consortium name="DOE Joint Genome Institute"/>
            <consortium name="Mycorrhizal Genomics Consortium"/>
            <person name="Kohler A."/>
            <person name="Kuo A."/>
            <person name="Nagy L.G."/>
            <person name="Floudas D."/>
            <person name="Copeland A."/>
            <person name="Barry K.W."/>
            <person name="Cichocki N."/>
            <person name="Veneault-Fourrey C."/>
            <person name="LaButti K."/>
            <person name="Lindquist E.A."/>
            <person name="Lipzen A."/>
            <person name="Lundell T."/>
            <person name="Morin E."/>
            <person name="Murat C."/>
            <person name="Riley R."/>
            <person name="Ohm R."/>
            <person name="Sun H."/>
            <person name="Tunlid A."/>
            <person name="Henrissat B."/>
            <person name="Grigoriev I.V."/>
            <person name="Hibbett D.S."/>
            <person name="Martin F."/>
        </authorList>
    </citation>
    <scope>NUCLEOTIDE SEQUENCE [LARGE SCALE GENOMIC DNA]</scope>
    <source>
        <strain evidence="6">Foug A</strain>
    </source>
</reference>
<dbReference type="PANTHER" id="PTHR12357">
    <property type="entry name" value="YTH YT521-B HOMOLOGY DOMAIN-CONTAINING"/>
    <property type="match status" value="1"/>
</dbReference>